<name>A0AAD9QJS2_ACRCE</name>
<comment type="caution">
    <text evidence="1">The sequence shown here is derived from an EMBL/GenBank/DDBJ whole genome shotgun (WGS) entry which is preliminary data.</text>
</comment>
<dbReference type="EMBL" id="JARQWQ010000030">
    <property type="protein sequence ID" value="KAK2562210.1"/>
    <property type="molecule type" value="Genomic_DNA"/>
</dbReference>
<keyword evidence="2" id="KW-1185">Reference proteome</keyword>
<sequence length="187" mass="21282">MFCDLLNDTFLTQMNHLPTRITDNTENILDLVITNQPERVCGMETFCCQFASDHLGVAFLIKTQVKRERVVRYAYDFKKANFDALRQVLSVTSLDMGFDGSDVDQCWESWRDLFLNAVESIIPKIKLKDARSPRWIDGEIIKLSRKKRRLFKKAKHSNSAVLTCTVEASSIEVILNGSVLIAFSANG</sequence>
<accession>A0AAD9QJS2</accession>
<evidence type="ECO:0000313" key="2">
    <source>
        <dbReference type="Proteomes" id="UP001249851"/>
    </source>
</evidence>
<protein>
    <submittedName>
        <fullName evidence="1">Uncharacterized protein</fullName>
    </submittedName>
</protein>
<dbReference type="PANTHER" id="PTHR33395:SF22">
    <property type="entry name" value="REVERSE TRANSCRIPTASE DOMAIN-CONTAINING PROTEIN"/>
    <property type="match status" value="1"/>
</dbReference>
<reference evidence="1" key="1">
    <citation type="journal article" date="2023" name="G3 (Bethesda)">
        <title>Whole genome assembly and annotation of the endangered Caribbean coral Acropora cervicornis.</title>
        <authorList>
            <person name="Selwyn J.D."/>
            <person name="Vollmer S.V."/>
        </authorList>
    </citation>
    <scope>NUCLEOTIDE SEQUENCE</scope>
    <source>
        <strain evidence="1">K2</strain>
    </source>
</reference>
<proteinExistence type="predicted"/>
<reference evidence="1" key="2">
    <citation type="journal article" date="2023" name="Science">
        <title>Genomic signatures of disease resistance in endangered staghorn corals.</title>
        <authorList>
            <person name="Vollmer S.V."/>
            <person name="Selwyn J.D."/>
            <person name="Despard B.A."/>
            <person name="Roesel C.L."/>
        </authorList>
    </citation>
    <scope>NUCLEOTIDE SEQUENCE</scope>
    <source>
        <strain evidence="1">K2</strain>
    </source>
</reference>
<dbReference type="AlphaFoldDB" id="A0AAD9QJS2"/>
<gene>
    <name evidence="1" type="ORF">P5673_014990</name>
</gene>
<evidence type="ECO:0000313" key="1">
    <source>
        <dbReference type="EMBL" id="KAK2562210.1"/>
    </source>
</evidence>
<organism evidence="1 2">
    <name type="scientific">Acropora cervicornis</name>
    <name type="common">Staghorn coral</name>
    <dbReference type="NCBI Taxonomy" id="6130"/>
    <lineage>
        <taxon>Eukaryota</taxon>
        <taxon>Metazoa</taxon>
        <taxon>Cnidaria</taxon>
        <taxon>Anthozoa</taxon>
        <taxon>Hexacorallia</taxon>
        <taxon>Scleractinia</taxon>
        <taxon>Astrocoeniina</taxon>
        <taxon>Acroporidae</taxon>
        <taxon>Acropora</taxon>
    </lineage>
</organism>
<dbReference type="Proteomes" id="UP001249851">
    <property type="component" value="Unassembled WGS sequence"/>
</dbReference>
<dbReference type="PANTHER" id="PTHR33395">
    <property type="entry name" value="TRANSCRIPTASE, PUTATIVE-RELATED-RELATED"/>
    <property type="match status" value="1"/>
</dbReference>